<dbReference type="EMBL" id="BAFN01000001">
    <property type="protein sequence ID" value="GAN33973.1"/>
    <property type="molecule type" value="Genomic_DNA"/>
</dbReference>
<protein>
    <recommendedName>
        <fullName evidence="3">TubC N-terminal docking domain-containing protein</fullName>
    </recommendedName>
</protein>
<evidence type="ECO:0000313" key="2">
    <source>
        <dbReference type="Proteomes" id="UP000032309"/>
    </source>
</evidence>
<gene>
    <name evidence="1" type="ORF">BROSI_A2508</name>
</gene>
<comment type="caution">
    <text evidence="1">The sequence shown here is derived from an EMBL/GenBank/DDBJ whole genome shotgun (WGS) entry which is preliminary data.</text>
</comment>
<evidence type="ECO:0008006" key="3">
    <source>
        <dbReference type="Google" id="ProtNLM"/>
    </source>
</evidence>
<dbReference type="Proteomes" id="UP000032309">
    <property type="component" value="Unassembled WGS sequence"/>
</dbReference>
<accession>A0ABQ0JZA1</accession>
<name>A0ABQ0JZA1_9BACT</name>
<organism evidence="1 2">
    <name type="scientific">Candidatus Brocadia sinica JPN1</name>
    <dbReference type="NCBI Taxonomy" id="1197129"/>
    <lineage>
        <taxon>Bacteria</taxon>
        <taxon>Pseudomonadati</taxon>
        <taxon>Planctomycetota</taxon>
        <taxon>Candidatus Brocadiia</taxon>
        <taxon>Candidatus Brocadiales</taxon>
        <taxon>Candidatus Brocadiaceae</taxon>
        <taxon>Candidatus Brocadia</taxon>
    </lineage>
</organism>
<dbReference type="RefSeq" id="WP_052564031.1">
    <property type="nucleotide sequence ID" value="NZ_BAFN01000001.1"/>
</dbReference>
<sequence length="172" mass="19530">MNTIPKLINTIQNLGYSISLEGDKIKLKFVGKGNPLKEASTIINEIKGNKAIVIEYLKTMNKMEAIFKDKVDEIAQVYRADTFSYIMIVFPRMYTKAQELEQRMNKVWDEGKDIKAFQEIVNQWEEMNKRCIKLYCAKNGIDSVLDGVYNASNGKPGPCQGLGKEAEEHGTL</sequence>
<keyword evidence="2" id="KW-1185">Reference proteome</keyword>
<proteinExistence type="predicted"/>
<reference evidence="2" key="1">
    <citation type="journal article" date="2015" name="Genome Announc.">
        <title>Draft Genome Sequence of an Anaerobic Ammonium-Oxidizing Bacterium, "Candidatus Brocadia sinica".</title>
        <authorList>
            <person name="Oshiki M."/>
            <person name="Shinyako-Hata K."/>
            <person name="Satoh H."/>
            <person name="Okabe S."/>
        </authorList>
    </citation>
    <scope>NUCLEOTIDE SEQUENCE [LARGE SCALE GENOMIC DNA]</scope>
    <source>
        <strain evidence="2">JPN1</strain>
    </source>
</reference>
<evidence type="ECO:0000313" key="1">
    <source>
        <dbReference type="EMBL" id="GAN33973.1"/>
    </source>
</evidence>